<dbReference type="GO" id="GO:0022857">
    <property type="term" value="F:transmembrane transporter activity"/>
    <property type="evidence" value="ECO:0007669"/>
    <property type="project" value="InterPro"/>
</dbReference>
<keyword evidence="1" id="KW-0812">Transmembrane</keyword>
<feature type="non-terminal residue" evidence="3">
    <location>
        <position position="282"/>
    </location>
</feature>
<dbReference type="PANTHER" id="PTHR23526">
    <property type="entry name" value="INTEGRAL MEMBRANE TRANSPORT PROTEIN-RELATED"/>
    <property type="match status" value="1"/>
</dbReference>
<reference evidence="3" key="1">
    <citation type="journal article" date="2015" name="Nature">
        <title>Complex archaea that bridge the gap between prokaryotes and eukaryotes.</title>
        <authorList>
            <person name="Spang A."/>
            <person name="Saw J.H."/>
            <person name="Jorgensen S.L."/>
            <person name="Zaremba-Niedzwiedzka K."/>
            <person name="Martijn J."/>
            <person name="Lind A.E."/>
            <person name="van Eijk R."/>
            <person name="Schleper C."/>
            <person name="Guy L."/>
            <person name="Ettema T.J."/>
        </authorList>
    </citation>
    <scope>NUCLEOTIDE SEQUENCE</scope>
</reference>
<feature type="transmembrane region" description="Helical" evidence="1">
    <location>
        <begin position="262"/>
        <end position="281"/>
    </location>
</feature>
<dbReference type="InterPro" id="IPR011701">
    <property type="entry name" value="MFS"/>
</dbReference>
<feature type="transmembrane region" description="Helical" evidence="1">
    <location>
        <begin position="154"/>
        <end position="173"/>
    </location>
</feature>
<keyword evidence="1" id="KW-0472">Membrane</keyword>
<feature type="transmembrane region" description="Helical" evidence="1">
    <location>
        <begin position="228"/>
        <end position="250"/>
    </location>
</feature>
<sequence>MSSINFLSQVRLGLKSFYYGLGKSFIILPSAFMVSTGINIVKLGIIFYIMEVYYATPSQIGYFTALWSFSYIIGCIFVRPFFNRVLPRFLMIGSSFSMCLFVLSIFLTKVFAVAYIYYAMYGIAASFFWPPIIGWVSQDIEGARLGKSMSYFNISWNTGLIVGPILAGVLSAVKSELPLYAGGLFFFLTGTLITVASLMLRKIELEKDNVSSGDKQEPKSDTSTILRFPGWVGMFTTFGVIGVVLNIFPVFAIEELVLKKEIIGVLMQSRTYIAVIVFILLG</sequence>
<accession>A0A0F9GG09</accession>
<name>A0A0F9GG09_9ZZZZ</name>
<dbReference type="InterPro" id="IPR036259">
    <property type="entry name" value="MFS_trans_sf"/>
</dbReference>
<gene>
    <name evidence="3" type="ORF">LCGC14_2125770</name>
</gene>
<dbReference type="SUPFAM" id="SSF103473">
    <property type="entry name" value="MFS general substrate transporter"/>
    <property type="match status" value="1"/>
</dbReference>
<evidence type="ECO:0000313" key="3">
    <source>
        <dbReference type="EMBL" id="KKL68360.1"/>
    </source>
</evidence>
<dbReference type="Pfam" id="PF07690">
    <property type="entry name" value="MFS_1"/>
    <property type="match status" value="1"/>
</dbReference>
<dbReference type="InterPro" id="IPR052528">
    <property type="entry name" value="Sugar_transport-like"/>
</dbReference>
<dbReference type="EMBL" id="LAZR01026556">
    <property type="protein sequence ID" value="KKL68360.1"/>
    <property type="molecule type" value="Genomic_DNA"/>
</dbReference>
<proteinExistence type="predicted"/>
<feature type="transmembrane region" description="Helical" evidence="1">
    <location>
        <begin position="25"/>
        <end position="50"/>
    </location>
</feature>
<organism evidence="3">
    <name type="scientific">marine sediment metagenome</name>
    <dbReference type="NCBI Taxonomy" id="412755"/>
    <lineage>
        <taxon>unclassified sequences</taxon>
        <taxon>metagenomes</taxon>
        <taxon>ecological metagenomes</taxon>
    </lineage>
</organism>
<keyword evidence="1" id="KW-1133">Transmembrane helix</keyword>
<dbReference type="InterPro" id="IPR020846">
    <property type="entry name" value="MFS_dom"/>
</dbReference>
<dbReference type="Gene3D" id="1.20.1250.20">
    <property type="entry name" value="MFS general substrate transporter like domains"/>
    <property type="match status" value="1"/>
</dbReference>
<feature type="transmembrane region" description="Helical" evidence="1">
    <location>
        <begin position="62"/>
        <end position="82"/>
    </location>
</feature>
<feature type="transmembrane region" description="Helical" evidence="1">
    <location>
        <begin position="89"/>
        <end position="108"/>
    </location>
</feature>
<comment type="caution">
    <text evidence="3">The sequence shown here is derived from an EMBL/GenBank/DDBJ whole genome shotgun (WGS) entry which is preliminary data.</text>
</comment>
<dbReference type="AlphaFoldDB" id="A0A0F9GG09"/>
<dbReference type="PANTHER" id="PTHR23526:SF2">
    <property type="entry name" value="MAJOR FACILITATOR SUPERFAMILY (MFS) PROFILE DOMAIN-CONTAINING PROTEIN"/>
    <property type="match status" value="1"/>
</dbReference>
<feature type="domain" description="Major facilitator superfamily (MFS) profile" evidence="2">
    <location>
        <begin position="23"/>
        <end position="282"/>
    </location>
</feature>
<feature type="transmembrane region" description="Helical" evidence="1">
    <location>
        <begin position="114"/>
        <end position="133"/>
    </location>
</feature>
<feature type="transmembrane region" description="Helical" evidence="1">
    <location>
        <begin position="179"/>
        <end position="200"/>
    </location>
</feature>
<dbReference type="PROSITE" id="PS50850">
    <property type="entry name" value="MFS"/>
    <property type="match status" value="1"/>
</dbReference>
<evidence type="ECO:0000259" key="2">
    <source>
        <dbReference type="PROSITE" id="PS50850"/>
    </source>
</evidence>
<evidence type="ECO:0000256" key="1">
    <source>
        <dbReference type="SAM" id="Phobius"/>
    </source>
</evidence>
<protein>
    <recommendedName>
        <fullName evidence="2">Major facilitator superfamily (MFS) profile domain-containing protein</fullName>
    </recommendedName>
</protein>